<protein>
    <recommendedName>
        <fullName evidence="1">Four-carbon acid sugar kinase N-terminal domain-containing protein</fullName>
    </recommendedName>
</protein>
<dbReference type="SUPFAM" id="SSF142764">
    <property type="entry name" value="YgbK-like"/>
    <property type="match status" value="1"/>
</dbReference>
<organism evidence="2 3">
    <name type="scientific">Streptomyces violaceusniger</name>
    <dbReference type="NCBI Taxonomy" id="68280"/>
    <lineage>
        <taxon>Bacteria</taxon>
        <taxon>Bacillati</taxon>
        <taxon>Actinomycetota</taxon>
        <taxon>Actinomycetes</taxon>
        <taxon>Kitasatosporales</taxon>
        <taxon>Streptomycetaceae</taxon>
        <taxon>Streptomyces</taxon>
        <taxon>Streptomyces violaceusniger group</taxon>
    </lineage>
</organism>
<reference evidence="3" key="1">
    <citation type="submission" date="2015-10" db="EMBL/GenBank/DDBJ databases">
        <authorList>
            <person name="Ju K.-S."/>
            <person name="Doroghazi J.R."/>
            <person name="Metcalf W.W."/>
        </authorList>
    </citation>
    <scope>NUCLEOTIDE SEQUENCE [LARGE SCALE GENOMIC DNA]</scope>
    <source>
        <strain evidence="3">NRRL F-8817</strain>
    </source>
</reference>
<gene>
    <name evidence="2" type="ORF">ADL28_36750</name>
</gene>
<evidence type="ECO:0000313" key="3">
    <source>
        <dbReference type="Proteomes" id="UP000053413"/>
    </source>
</evidence>
<dbReference type="Gene3D" id="3.40.50.10840">
    <property type="entry name" value="Putative sugar-binding, N-terminal domain"/>
    <property type="match status" value="1"/>
</dbReference>
<dbReference type="InterPro" id="IPR037051">
    <property type="entry name" value="4-carb_acid_sugar_kinase_N_sf"/>
</dbReference>
<comment type="caution">
    <text evidence="2">The sequence shown here is derived from an EMBL/GenBank/DDBJ whole genome shotgun (WGS) entry which is preliminary data.</text>
</comment>
<dbReference type="Proteomes" id="UP000053413">
    <property type="component" value="Unassembled WGS sequence"/>
</dbReference>
<dbReference type="RefSeq" id="WP_059148131.1">
    <property type="nucleotide sequence ID" value="NZ_LLZJ01000400.1"/>
</dbReference>
<evidence type="ECO:0000313" key="2">
    <source>
        <dbReference type="EMBL" id="KUL45665.1"/>
    </source>
</evidence>
<sequence>MVALKSRSAPVEEAVADSLAAQRWLWNRGATQIYFKYCSTFDSTAKGNVGPVADALMDAAGGAVTLHCAASPPNGRTVYQGHWP</sequence>
<feature type="domain" description="Four-carbon acid sugar kinase N-terminal" evidence="1">
    <location>
        <begin position="2"/>
        <end position="82"/>
    </location>
</feature>
<accession>A0A0X3VLJ7</accession>
<dbReference type="Pfam" id="PF07005">
    <property type="entry name" value="SBD_N"/>
    <property type="match status" value="1"/>
</dbReference>
<dbReference type="AlphaFoldDB" id="A0A0X3VLJ7"/>
<name>A0A0X3VLJ7_STRVO</name>
<dbReference type="EMBL" id="LLZJ01000400">
    <property type="protein sequence ID" value="KUL45665.1"/>
    <property type="molecule type" value="Genomic_DNA"/>
</dbReference>
<proteinExistence type="predicted"/>
<evidence type="ECO:0000259" key="1">
    <source>
        <dbReference type="Pfam" id="PF07005"/>
    </source>
</evidence>
<dbReference type="InterPro" id="IPR010737">
    <property type="entry name" value="4-carb_acid_sugar_kinase_N"/>
</dbReference>